<dbReference type="PANTHER" id="PTHR33406">
    <property type="entry name" value="MEMBRANE PROTEIN MJ1562-RELATED"/>
    <property type="match status" value="1"/>
</dbReference>
<evidence type="ECO:0000256" key="6">
    <source>
        <dbReference type="SAM" id="Phobius"/>
    </source>
</evidence>
<dbReference type="RefSeq" id="WP_048094272.1">
    <property type="nucleotide sequence ID" value="NZ_CP011267.1"/>
</dbReference>
<dbReference type="KEGG" id="gah:GAH_00185"/>
<accession>A0A0F7IFX7</accession>
<evidence type="ECO:0000313" key="9">
    <source>
        <dbReference type="Proteomes" id="UP000034723"/>
    </source>
</evidence>
<feature type="transmembrane region" description="Helical" evidence="6">
    <location>
        <begin position="621"/>
        <end position="641"/>
    </location>
</feature>
<keyword evidence="2" id="KW-1003">Cell membrane</keyword>
<dbReference type="OrthoDB" id="42357at2157"/>
<dbReference type="GO" id="GO:0022857">
    <property type="term" value="F:transmembrane transporter activity"/>
    <property type="evidence" value="ECO:0007669"/>
    <property type="project" value="InterPro"/>
</dbReference>
<dbReference type="Pfam" id="PF03176">
    <property type="entry name" value="MMPL"/>
    <property type="match status" value="2"/>
</dbReference>
<evidence type="ECO:0000256" key="2">
    <source>
        <dbReference type="ARBA" id="ARBA00022475"/>
    </source>
</evidence>
<feature type="transmembrane region" description="Helical" evidence="6">
    <location>
        <begin position="325"/>
        <end position="352"/>
    </location>
</feature>
<dbReference type="Proteomes" id="UP000034723">
    <property type="component" value="Chromosome"/>
</dbReference>
<feature type="transmembrane region" description="Helical" evidence="6">
    <location>
        <begin position="595"/>
        <end position="615"/>
    </location>
</feature>
<keyword evidence="5 6" id="KW-0472">Membrane</keyword>
<dbReference type="PATRIC" id="fig|113653.22.peg.182"/>
<dbReference type="AlphaFoldDB" id="A0A0F7IFX7"/>
<feature type="transmembrane region" description="Helical" evidence="6">
    <location>
        <begin position="258"/>
        <end position="278"/>
    </location>
</feature>
<dbReference type="PROSITE" id="PS50156">
    <property type="entry name" value="SSD"/>
    <property type="match status" value="2"/>
</dbReference>
<evidence type="ECO:0000256" key="1">
    <source>
        <dbReference type="ARBA" id="ARBA00004651"/>
    </source>
</evidence>
<evidence type="ECO:0000256" key="3">
    <source>
        <dbReference type="ARBA" id="ARBA00022692"/>
    </source>
</evidence>
<feature type="domain" description="SSD" evidence="7">
    <location>
        <begin position="231"/>
        <end position="353"/>
    </location>
</feature>
<evidence type="ECO:0000259" key="7">
    <source>
        <dbReference type="PROSITE" id="PS50156"/>
    </source>
</evidence>
<dbReference type="InterPro" id="IPR001036">
    <property type="entry name" value="Acrflvin-R"/>
</dbReference>
<organism evidence="8 9">
    <name type="scientific">Geoglobus ahangari</name>
    <dbReference type="NCBI Taxonomy" id="113653"/>
    <lineage>
        <taxon>Archaea</taxon>
        <taxon>Methanobacteriati</taxon>
        <taxon>Methanobacteriota</taxon>
        <taxon>Archaeoglobi</taxon>
        <taxon>Archaeoglobales</taxon>
        <taxon>Archaeoglobaceae</taxon>
        <taxon>Geoglobus</taxon>
    </lineage>
</organism>
<keyword evidence="3 6" id="KW-0812">Transmembrane</keyword>
<dbReference type="PRINTS" id="PR00702">
    <property type="entry name" value="ACRIFLAVINRP"/>
</dbReference>
<dbReference type="GeneID" id="24802773"/>
<feature type="transmembrane region" description="Helical" evidence="6">
    <location>
        <begin position="299"/>
        <end position="319"/>
    </location>
</feature>
<dbReference type="HOGENOM" id="CLU_008861_2_0_2"/>
<dbReference type="SUPFAM" id="SSF82866">
    <property type="entry name" value="Multidrug efflux transporter AcrB transmembrane domain"/>
    <property type="match status" value="2"/>
</dbReference>
<dbReference type="Gene3D" id="1.20.1640.10">
    <property type="entry name" value="Multidrug efflux transporter AcrB transmembrane domain"/>
    <property type="match status" value="2"/>
</dbReference>
<dbReference type="STRING" id="113653.GAH_00185"/>
<dbReference type="EMBL" id="CP011267">
    <property type="protein sequence ID" value="AKG92458.1"/>
    <property type="molecule type" value="Genomic_DNA"/>
</dbReference>
<reference evidence="8 9" key="1">
    <citation type="submission" date="2015-04" db="EMBL/GenBank/DDBJ databases">
        <title>The complete genome sequence of the hyperthermophilic, obligate iron-reducing archaeon Geoglobus ahangari strain 234T.</title>
        <authorList>
            <person name="Manzella M.P."/>
            <person name="Holmes D.E."/>
            <person name="Rocheleau J.M."/>
            <person name="Chung A."/>
            <person name="Reguera G."/>
            <person name="Kashefi K."/>
        </authorList>
    </citation>
    <scope>NUCLEOTIDE SEQUENCE [LARGE SCALE GENOMIC DNA]</scope>
    <source>
        <strain evidence="8 9">234</strain>
    </source>
</reference>
<feature type="transmembrane region" description="Helical" evidence="6">
    <location>
        <begin position="572"/>
        <end position="588"/>
    </location>
</feature>
<evidence type="ECO:0000256" key="5">
    <source>
        <dbReference type="ARBA" id="ARBA00023136"/>
    </source>
</evidence>
<dbReference type="PANTHER" id="PTHR33406:SF13">
    <property type="entry name" value="MEMBRANE PROTEIN YDFJ"/>
    <property type="match status" value="1"/>
</dbReference>
<keyword evidence="9" id="KW-1185">Reference proteome</keyword>
<feature type="transmembrane region" description="Helical" evidence="6">
    <location>
        <begin position="228"/>
        <end position="252"/>
    </location>
</feature>
<dbReference type="InParanoid" id="A0A0F7IFX7"/>
<dbReference type="InterPro" id="IPR004869">
    <property type="entry name" value="MMPL_dom"/>
</dbReference>
<gene>
    <name evidence="8" type="ORF">GAH_00185</name>
</gene>
<feature type="transmembrane region" description="Helical" evidence="6">
    <location>
        <begin position="12"/>
        <end position="31"/>
    </location>
</feature>
<dbReference type="InterPro" id="IPR050545">
    <property type="entry name" value="Mycobact_MmpL"/>
</dbReference>
<evidence type="ECO:0000313" key="8">
    <source>
        <dbReference type="EMBL" id="AKG92458.1"/>
    </source>
</evidence>
<evidence type="ECO:0000256" key="4">
    <source>
        <dbReference type="ARBA" id="ARBA00022989"/>
    </source>
</evidence>
<proteinExistence type="predicted"/>
<protein>
    <submittedName>
        <fullName evidence="8">The (Largely Archaeal Putative) Hydrophobe/Amphiphile Efflux-3 (HAE3) Family</fullName>
    </submittedName>
</protein>
<feature type="transmembrane region" description="Helical" evidence="6">
    <location>
        <begin position="200"/>
        <end position="221"/>
    </location>
</feature>
<sequence>MKALDLLSSLVVKGRYAIIVIVVLAFLLASYNTQNIQMNQGYETYFSKDYKEYQQYTLFSKKFGGGVASIFVFIKGDDVVNYETFDFALKLGREISKVDGIGRVKSPAHTVVNVLGYLPADENKLKEIAYEYGAFYIPKKSLMLMEFEVTADESQYNRIAKEVEERIAELNPPPGVTVEATGNPMIRYQIEESIGQSMRVMGGVAVLLMVITLVVVFRGVVEHKKYLLLPLLVSILTATLAFGLMPLLGIPLTEVTNAIAPILIGLSIEYAAQFMGRYEEERRKGLSVVEASVISIKSVGLALSLAMITTVIGFLSMVFSGVPALGWFGIVSAIGLVIAYLLSITLLPAIMLTTDRSERKRREEEGVPLTERLLDTASLLSARHYKIVLLATLIITSASYFGYSKVPLQTDFMKYVPQDLPAMRKFNELQSLVGSQDRIIAVFQIDSFDPDTIKEFEELASYVLNSEQNIIDYSSLGKILKMQFGSIPETSYELEKELARIGDDRVSSYLSGSSYAIYFTVAPMDWLEFRDLYERVTREIKFYGSDSPFFLTGDVVLKMFVADIIVNGQNKMTLASFALVFMLLLFVYRSPRKAIVPIIPITVVILVNGGLMYVLGYSRTLVTASLNSLTIGLGIDFSIHVMERYFEERRRGLSPERAVEITITNIGKPILTSGLTMAGGFAAMLASPFPIMSDFGVVSLMAILLSLLAALTVVPAFLVFTDNLNKTEKVKSGEEA</sequence>
<dbReference type="GO" id="GO:0005886">
    <property type="term" value="C:plasma membrane"/>
    <property type="evidence" value="ECO:0007669"/>
    <property type="project" value="UniProtKB-SubCell"/>
</dbReference>
<dbReference type="InterPro" id="IPR000731">
    <property type="entry name" value="SSD"/>
</dbReference>
<feature type="transmembrane region" description="Helical" evidence="6">
    <location>
        <begin position="387"/>
        <end position="403"/>
    </location>
</feature>
<keyword evidence="4 6" id="KW-1133">Transmembrane helix</keyword>
<feature type="domain" description="SSD" evidence="7">
    <location>
        <begin position="594"/>
        <end position="720"/>
    </location>
</feature>
<name>A0A0F7IFX7_9EURY</name>
<feature type="transmembrane region" description="Helical" evidence="6">
    <location>
        <begin position="670"/>
        <end position="691"/>
    </location>
</feature>
<dbReference type="NCBIfam" id="TIGR00921">
    <property type="entry name" value="2A067"/>
    <property type="match status" value="1"/>
</dbReference>
<feature type="transmembrane region" description="Helical" evidence="6">
    <location>
        <begin position="697"/>
        <end position="720"/>
    </location>
</feature>
<comment type="subcellular location">
    <subcellularLocation>
        <location evidence="1">Cell membrane</location>
        <topology evidence="1">Multi-pass membrane protein</topology>
    </subcellularLocation>
</comment>